<evidence type="ECO:0000313" key="10">
    <source>
        <dbReference type="EMBL" id="ACU53150.1"/>
    </source>
</evidence>
<dbReference type="Gene3D" id="1.20.5.1930">
    <property type="match status" value="1"/>
</dbReference>
<dbReference type="STRING" id="525909.Afer_0181"/>
<accession>C7M252</accession>
<dbReference type="SUPFAM" id="SSF55781">
    <property type="entry name" value="GAF domain-like"/>
    <property type="match status" value="1"/>
</dbReference>
<dbReference type="Pfam" id="PF02518">
    <property type="entry name" value="HATPase_c"/>
    <property type="match status" value="1"/>
</dbReference>
<dbReference type="Pfam" id="PF07730">
    <property type="entry name" value="HisKA_3"/>
    <property type="match status" value="1"/>
</dbReference>
<dbReference type="InterPro" id="IPR029016">
    <property type="entry name" value="GAF-like_dom_sf"/>
</dbReference>
<evidence type="ECO:0000256" key="1">
    <source>
        <dbReference type="ARBA" id="ARBA00000085"/>
    </source>
</evidence>
<evidence type="ECO:0000259" key="9">
    <source>
        <dbReference type="PROSITE" id="PS50109"/>
    </source>
</evidence>
<dbReference type="eggNOG" id="COG4585">
    <property type="taxonomic scope" value="Bacteria"/>
</dbReference>
<dbReference type="PANTHER" id="PTHR24421">
    <property type="entry name" value="NITRATE/NITRITE SENSOR PROTEIN NARX-RELATED"/>
    <property type="match status" value="1"/>
</dbReference>
<dbReference type="Gene3D" id="3.30.450.40">
    <property type="match status" value="1"/>
</dbReference>
<evidence type="ECO:0000256" key="7">
    <source>
        <dbReference type="ARBA" id="ARBA00022840"/>
    </source>
</evidence>
<dbReference type="GO" id="GO:0016020">
    <property type="term" value="C:membrane"/>
    <property type="evidence" value="ECO:0007669"/>
    <property type="project" value="InterPro"/>
</dbReference>
<reference evidence="10 11" key="1">
    <citation type="journal article" date="2009" name="Stand. Genomic Sci.">
        <title>Complete genome sequence of Acidimicrobium ferrooxidans type strain (ICP).</title>
        <authorList>
            <person name="Clum A."/>
            <person name="Nolan M."/>
            <person name="Lang E."/>
            <person name="Glavina Del Rio T."/>
            <person name="Tice H."/>
            <person name="Copeland A."/>
            <person name="Cheng J.F."/>
            <person name="Lucas S."/>
            <person name="Chen F."/>
            <person name="Bruce D."/>
            <person name="Goodwin L."/>
            <person name="Pitluck S."/>
            <person name="Ivanova N."/>
            <person name="Mavrommatis K."/>
            <person name="Mikhailova N."/>
            <person name="Pati A."/>
            <person name="Chen A."/>
            <person name="Palaniappan K."/>
            <person name="Goker M."/>
            <person name="Spring S."/>
            <person name="Land M."/>
            <person name="Hauser L."/>
            <person name="Chang Y.J."/>
            <person name="Jeffries C.C."/>
            <person name="Chain P."/>
            <person name="Bristow J."/>
            <person name="Eisen J.A."/>
            <person name="Markowitz V."/>
            <person name="Hugenholtz P."/>
            <person name="Kyrpides N.C."/>
            <person name="Klenk H.P."/>
            <person name="Lapidus A."/>
        </authorList>
    </citation>
    <scope>NUCLEOTIDE SEQUENCE [LARGE SCALE GENOMIC DNA]</scope>
    <source>
        <strain evidence="11">DSM 10331 / JCM 15462 / NBRC 103882 / ICP</strain>
    </source>
</reference>
<dbReference type="RefSeq" id="WP_015797655.1">
    <property type="nucleotide sequence ID" value="NC_013124.1"/>
</dbReference>
<dbReference type="SMART" id="SM00387">
    <property type="entry name" value="HATPase_c"/>
    <property type="match status" value="1"/>
</dbReference>
<evidence type="ECO:0000256" key="3">
    <source>
        <dbReference type="ARBA" id="ARBA00022553"/>
    </source>
</evidence>
<keyword evidence="8" id="KW-0902">Two-component regulatory system</keyword>
<proteinExistence type="predicted"/>
<feature type="domain" description="Histidine kinase" evidence="9">
    <location>
        <begin position="229"/>
        <end position="383"/>
    </location>
</feature>
<dbReference type="AlphaFoldDB" id="C7M252"/>
<dbReference type="EMBL" id="CP001631">
    <property type="protein sequence ID" value="ACU53150.1"/>
    <property type="molecule type" value="Genomic_DNA"/>
</dbReference>
<dbReference type="HOGENOM" id="CLU_651912_0_0_11"/>
<evidence type="ECO:0000256" key="4">
    <source>
        <dbReference type="ARBA" id="ARBA00022679"/>
    </source>
</evidence>
<evidence type="ECO:0000256" key="6">
    <source>
        <dbReference type="ARBA" id="ARBA00022777"/>
    </source>
</evidence>
<evidence type="ECO:0000313" key="11">
    <source>
        <dbReference type="Proteomes" id="UP000000771"/>
    </source>
</evidence>
<keyword evidence="6 10" id="KW-0418">Kinase</keyword>
<keyword evidence="4" id="KW-0808">Transferase</keyword>
<dbReference type="GO" id="GO:0005524">
    <property type="term" value="F:ATP binding"/>
    <property type="evidence" value="ECO:0007669"/>
    <property type="project" value="UniProtKB-KW"/>
</dbReference>
<gene>
    <name evidence="10" type="ordered locus">Afer_0181</name>
</gene>
<keyword evidence="5" id="KW-0547">Nucleotide-binding</keyword>
<comment type="catalytic activity">
    <reaction evidence="1">
        <text>ATP + protein L-histidine = ADP + protein N-phospho-L-histidine.</text>
        <dbReference type="EC" id="2.7.13.3"/>
    </reaction>
</comment>
<dbReference type="OrthoDB" id="144293at2"/>
<dbReference type="InterPro" id="IPR003018">
    <property type="entry name" value="GAF"/>
</dbReference>
<name>C7M252_ACIFD</name>
<dbReference type="GO" id="GO:0046983">
    <property type="term" value="F:protein dimerization activity"/>
    <property type="evidence" value="ECO:0007669"/>
    <property type="project" value="InterPro"/>
</dbReference>
<dbReference type="SUPFAM" id="SSF55874">
    <property type="entry name" value="ATPase domain of HSP90 chaperone/DNA topoisomerase II/histidine kinase"/>
    <property type="match status" value="1"/>
</dbReference>
<dbReference type="Gene3D" id="3.30.565.10">
    <property type="entry name" value="Histidine kinase-like ATPase, C-terminal domain"/>
    <property type="match status" value="1"/>
</dbReference>
<dbReference type="InterPro" id="IPR005467">
    <property type="entry name" value="His_kinase_dom"/>
</dbReference>
<evidence type="ECO:0000256" key="2">
    <source>
        <dbReference type="ARBA" id="ARBA00012438"/>
    </source>
</evidence>
<sequence>MSARELTLYRRLAELLVAPLEVGEVASRTAALVVEAVDASVCFVHAVDHERGRLTLIGATPPFDRVVGRIQLGLGDGIAGWVAQTGRAAVVPDKWADHRYRYIPELGGEHFTSLVSVPLARDGRPTVGVLNVHWREAIADLEHEASVIEAAGRFLVGALEHALLADQLVTGEAALERFATELIRAQEAERRRVQLDLHDGVAQSLHAAAYRLEGLRASAPPALASELTVVRDLVRAANAEVSRLVRDPGRQVLEDFGLAEALQSVAHGYPDLEVQVDVELDDLTLLLEPERGLAVMRICQEALNNVASHAATDAAELRARRVGDDLVVTVRDRGVGFEPEATVPGRLGLVGMRERARLLGGTIEIFSRLGEGTLVRLRVPIVPSVASS</sequence>
<dbReference type="SMART" id="SM00065">
    <property type="entry name" value="GAF"/>
    <property type="match status" value="1"/>
</dbReference>
<dbReference type="InterPro" id="IPR003594">
    <property type="entry name" value="HATPase_dom"/>
</dbReference>
<keyword evidence="7" id="KW-0067">ATP-binding</keyword>
<dbReference type="GO" id="GO:0000155">
    <property type="term" value="F:phosphorelay sensor kinase activity"/>
    <property type="evidence" value="ECO:0007669"/>
    <property type="project" value="InterPro"/>
</dbReference>
<dbReference type="InterPro" id="IPR011712">
    <property type="entry name" value="Sig_transdc_His_kin_sub3_dim/P"/>
</dbReference>
<dbReference type="PANTHER" id="PTHR24421:SF10">
    <property type="entry name" value="NITRATE_NITRITE SENSOR PROTEIN NARQ"/>
    <property type="match status" value="1"/>
</dbReference>
<dbReference type="InterPro" id="IPR036890">
    <property type="entry name" value="HATPase_C_sf"/>
</dbReference>
<dbReference type="CDD" id="cd16917">
    <property type="entry name" value="HATPase_UhpB-NarQ-NarX-like"/>
    <property type="match status" value="1"/>
</dbReference>
<organism evidence="10 11">
    <name type="scientific">Acidimicrobium ferrooxidans (strain DSM 10331 / JCM 15462 / NBRC 103882 / ICP)</name>
    <dbReference type="NCBI Taxonomy" id="525909"/>
    <lineage>
        <taxon>Bacteria</taxon>
        <taxon>Bacillati</taxon>
        <taxon>Actinomycetota</taxon>
        <taxon>Acidimicrobiia</taxon>
        <taxon>Acidimicrobiales</taxon>
        <taxon>Acidimicrobiaceae</taxon>
        <taxon>Acidimicrobium</taxon>
    </lineage>
</organism>
<dbReference type="PROSITE" id="PS50109">
    <property type="entry name" value="HIS_KIN"/>
    <property type="match status" value="1"/>
</dbReference>
<dbReference type="InterPro" id="IPR050482">
    <property type="entry name" value="Sensor_HK_TwoCompSys"/>
</dbReference>
<evidence type="ECO:0000256" key="5">
    <source>
        <dbReference type="ARBA" id="ARBA00022741"/>
    </source>
</evidence>
<dbReference type="KEGG" id="afo:Afer_0181"/>
<keyword evidence="11" id="KW-1185">Reference proteome</keyword>
<protein>
    <recommendedName>
        <fullName evidence="2">histidine kinase</fullName>
        <ecNumber evidence="2">2.7.13.3</ecNumber>
    </recommendedName>
</protein>
<dbReference type="EC" id="2.7.13.3" evidence="2"/>
<evidence type="ECO:0000256" key="8">
    <source>
        <dbReference type="ARBA" id="ARBA00023012"/>
    </source>
</evidence>
<dbReference type="eggNOG" id="COG3605">
    <property type="taxonomic scope" value="Bacteria"/>
</dbReference>
<dbReference type="Pfam" id="PF13185">
    <property type="entry name" value="GAF_2"/>
    <property type="match status" value="1"/>
</dbReference>
<dbReference type="Proteomes" id="UP000000771">
    <property type="component" value="Chromosome"/>
</dbReference>
<keyword evidence="3" id="KW-0597">Phosphoprotein</keyword>